<protein>
    <submittedName>
        <fullName evidence="1">Uncharacterized protein</fullName>
    </submittedName>
</protein>
<evidence type="ECO:0000313" key="2">
    <source>
        <dbReference type="Proteomes" id="UP000003344"/>
    </source>
</evidence>
<dbReference type="Proteomes" id="UP000003344">
    <property type="component" value="Unassembled WGS sequence"/>
</dbReference>
<gene>
    <name evidence="1" type="ORF">NEIMUCOT_06709</name>
</gene>
<accession>D3A1B5</accession>
<dbReference type="EMBL" id="ACDX02000066">
    <property type="protein sequence ID" value="EFC86876.1"/>
    <property type="molecule type" value="Genomic_DNA"/>
</dbReference>
<sequence length="45" mass="5484">FPSHDIDMKTEEYGEFYKDKSPYSCKEVDAFRYNEKAVERFKELL</sequence>
<comment type="caution">
    <text evidence="1">The sequence shown here is derived from an EMBL/GenBank/DDBJ whole genome shotgun (WGS) entry which is preliminary data.</text>
</comment>
<proteinExistence type="predicted"/>
<reference evidence="1 2" key="1">
    <citation type="submission" date="2009-10" db="EMBL/GenBank/DDBJ databases">
        <authorList>
            <person name="Weinstock G."/>
            <person name="Sodergren E."/>
            <person name="Clifton S."/>
            <person name="Fulton L."/>
            <person name="Fulton B."/>
            <person name="Courtney L."/>
            <person name="Fronick C."/>
            <person name="Harrison M."/>
            <person name="Strong C."/>
            <person name="Farmer C."/>
            <person name="Delahaunty K."/>
            <person name="Markovic C."/>
            <person name="Hall O."/>
            <person name="Minx P."/>
            <person name="Tomlinson C."/>
            <person name="Mitreva M."/>
            <person name="Nelson J."/>
            <person name="Hou S."/>
            <person name="Wollam A."/>
            <person name="Pepin K.H."/>
            <person name="Johnson M."/>
            <person name="Bhonagiri V."/>
            <person name="Nash W.E."/>
            <person name="Warren W."/>
            <person name="Chinwalla A."/>
            <person name="Mardis E.R."/>
            <person name="Wilson R.K."/>
        </authorList>
    </citation>
    <scope>NUCLEOTIDE SEQUENCE [LARGE SCALE GENOMIC DNA]</scope>
    <source>
        <strain evidence="2">ATCC 25996 / DSM 4631 / NCTC 10774 / M26</strain>
    </source>
</reference>
<evidence type="ECO:0000313" key="1">
    <source>
        <dbReference type="EMBL" id="EFC86876.1"/>
    </source>
</evidence>
<organism evidence="1 2">
    <name type="scientific">Neisseria mucosa (strain ATCC 25996 / DSM 4631 / NCTC 10774 / M26)</name>
    <dbReference type="NCBI Taxonomy" id="546266"/>
    <lineage>
        <taxon>Bacteria</taxon>
        <taxon>Pseudomonadati</taxon>
        <taxon>Pseudomonadota</taxon>
        <taxon>Betaproteobacteria</taxon>
        <taxon>Neisseriales</taxon>
        <taxon>Neisseriaceae</taxon>
        <taxon>Neisseria</taxon>
    </lineage>
</organism>
<feature type="non-terminal residue" evidence="1">
    <location>
        <position position="1"/>
    </location>
</feature>
<name>D3A1B5_NEIM2</name>
<dbReference type="AlphaFoldDB" id="D3A1B5"/>